<reference evidence="6 7" key="1">
    <citation type="submission" date="2021-01" db="EMBL/GenBank/DDBJ databases">
        <title>Biogeographic distribution of Paracoccus.</title>
        <authorList>
            <person name="Hollensteiner J."/>
            <person name="Leineberger J."/>
            <person name="Brinkhoff T."/>
            <person name="Daniel R."/>
        </authorList>
    </citation>
    <scope>NUCLEOTIDE SEQUENCE [LARGE SCALE GENOMIC DNA]</scope>
    <source>
        <strain evidence="6 7">KCTC 22803</strain>
    </source>
</reference>
<dbReference type="InterPro" id="IPR006047">
    <property type="entry name" value="GH13_cat_dom"/>
</dbReference>
<gene>
    <name evidence="6" type="primary">glgX</name>
    <name evidence="6" type="ORF">JHX87_16565</name>
</gene>
<feature type="region of interest" description="Disordered" evidence="4">
    <location>
        <begin position="466"/>
        <end position="496"/>
    </location>
</feature>
<dbReference type="CDD" id="cd11326">
    <property type="entry name" value="AmyAc_Glg_debranch"/>
    <property type="match status" value="1"/>
</dbReference>
<evidence type="ECO:0000256" key="3">
    <source>
        <dbReference type="ARBA" id="ARBA00023295"/>
    </source>
</evidence>
<dbReference type="SUPFAM" id="SSF81296">
    <property type="entry name" value="E set domains"/>
    <property type="match status" value="1"/>
</dbReference>
<evidence type="ECO:0000259" key="5">
    <source>
        <dbReference type="SMART" id="SM00642"/>
    </source>
</evidence>
<dbReference type="Proteomes" id="UP001219349">
    <property type="component" value="Chromosome"/>
</dbReference>
<dbReference type="InterPro" id="IPR013783">
    <property type="entry name" value="Ig-like_fold"/>
</dbReference>
<evidence type="ECO:0000256" key="2">
    <source>
        <dbReference type="ARBA" id="ARBA00022801"/>
    </source>
</evidence>
<keyword evidence="3" id="KW-0326">Glycosidase</keyword>
<evidence type="ECO:0000256" key="4">
    <source>
        <dbReference type="SAM" id="MobiDB-lite"/>
    </source>
</evidence>
<dbReference type="RefSeq" id="WP_271883706.1">
    <property type="nucleotide sequence ID" value="NZ_CP067136.1"/>
</dbReference>
<name>A0ABY7SJ66_9RHOB</name>
<dbReference type="Pfam" id="PF00128">
    <property type="entry name" value="Alpha-amylase"/>
    <property type="match status" value="1"/>
</dbReference>
<keyword evidence="2" id="KW-0378">Hydrolase</keyword>
<feature type="domain" description="Glycosyl hydrolase family 13 catalytic" evidence="5">
    <location>
        <begin position="140"/>
        <end position="568"/>
    </location>
</feature>
<sequence>MTEKFNLTAGRPFPLGATFDGEGVNFAVFSQHATRVTLCLCNQKGEETVLLDLPERDGHIWHGYLPGMQPGQQYGFRVHGPYEPQNGHRFNPHKLLMDPYAKRLTGHPVWNDALYGYQIGSPALDLSFDIRDSAPYMPRSVVVDPAFSWGESSGRPQHAWSETVIYEAHVKGLTAEHRDVSQPGKFLGMASEPILDHLTDLGVTTIELLPVQAFINDRFLVDRGLTNYWGYMSYGFFAPDPRYLSGGDIAEFQQMVARFHAAGIEVILDVVYNHTAEGDQMGPTLCLKGFDNASYYRLADDRRYYHDDTGTGNSLNMDHPATLRLVMDSLRYWVEVMRVDGFRFDLASTLARTGGQFDRDAPFLRAVRQDPVLNRVKLIAEPWDVGPGGYQLGAYPAPFKEWNDRYRDRVRAFWRGDEGMVPKLSSRVAGSAIRFDHDGRPATSSINFLTAHDGFTLMDTVSYNSKHNEANGEDNRDGHDHNFSDNCGVEGPSDDPEVLARRARRRRNMMATLMLSQGTPMVLAGDELGNSQGGNNNAYCQDNPIGWVNWDEADPEFLDFCRKIIAYRKQTPILRQRRFLHSQTRMIDGLPDLFWRRADGEPMTPEDWADPTLKFLGMEVRMARNSPPYEPRLGAVYVIFNAGDAREATLPAAPEGEFWRRCFDTAEDDILAPVALNTQIQADSVAVFELFQQVAESKPMKATVKQTKGQPA</sequence>
<dbReference type="CDD" id="cd02856">
    <property type="entry name" value="E_set_GDE_Isoamylase_N"/>
    <property type="match status" value="1"/>
</dbReference>
<dbReference type="InterPro" id="IPR011837">
    <property type="entry name" value="Glycogen_debranch_GlgX"/>
</dbReference>
<dbReference type="NCBIfam" id="TIGR02100">
    <property type="entry name" value="glgX_debranch"/>
    <property type="match status" value="1"/>
</dbReference>
<dbReference type="SMART" id="SM00642">
    <property type="entry name" value="Aamy"/>
    <property type="match status" value="1"/>
</dbReference>
<evidence type="ECO:0000256" key="1">
    <source>
        <dbReference type="ARBA" id="ARBA00008061"/>
    </source>
</evidence>
<dbReference type="InterPro" id="IPR004193">
    <property type="entry name" value="Glyco_hydro_13_N"/>
</dbReference>
<dbReference type="Gene3D" id="2.60.40.1180">
    <property type="entry name" value="Golgi alpha-mannosidase II"/>
    <property type="match status" value="1"/>
</dbReference>
<dbReference type="InterPro" id="IPR013780">
    <property type="entry name" value="Glyco_hydro_b"/>
</dbReference>
<dbReference type="SUPFAM" id="SSF51011">
    <property type="entry name" value="Glycosyl hydrolase domain"/>
    <property type="match status" value="1"/>
</dbReference>
<dbReference type="InterPro" id="IPR044505">
    <property type="entry name" value="GlgX_Isoamylase_N_E_set"/>
</dbReference>
<dbReference type="InterPro" id="IPR017853">
    <property type="entry name" value="GH"/>
</dbReference>
<evidence type="ECO:0000313" key="6">
    <source>
        <dbReference type="EMBL" id="WCR07050.1"/>
    </source>
</evidence>
<dbReference type="PANTHER" id="PTHR43002">
    <property type="entry name" value="GLYCOGEN DEBRANCHING ENZYME"/>
    <property type="match status" value="1"/>
</dbReference>
<comment type="similarity">
    <text evidence="1">Belongs to the glycosyl hydrolase 13 family.</text>
</comment>
<dbReference type="Gene3D" id="2.60.40.10">
    <property type="entry name" value="Immunoglobulins"/>
    <property type="match status" value="1"/>
</dbReference>
<organism evidence="6 7">
    <name type="scientific">Paracoccus fistulariae</name>
    <dbReference type="NCBI Taxonomy" id="658446"/>
    <lineage>
        <taxon>Bacteria</taxon>
        <taxon>Pseudomonadati</taxon>
        <taxon>Pseudomonadota</taxon>
        <taxon>Alphaproteobacteria</taxon>
        <taxon>Rhodobacterales</taxon>
        <taxon>Paracoccaceae</taxon>
        <taxon>Paracoccus</taxon>
    </lineage>
</organism>
<evidence type="ECO:0000313" key="7">
    <source>
        <dbReference type="Proteomes" id="UP001219349"/>
    </source>
</evidence>
<keyword evidence="7" id="KW-1185">Reference proteome</keyword>
<dbReference type="SUPFAM" id="SSF51445">
    <property type="entry name" value="(Trans)glycosidases"/>
    <property type="match status" value="1"/>
</dbReference>
<dbReference type="Gene3D" id="3.20.20.80">
    <property type="entry name" value="Glycosidases"/>
    <property type="match status" value="1"/>
</dbReference>
<protein>
    <submittedName>
        <fullName evidence="6">Glycogen debranching protein GlgX</fullName>
    </submittedName>
</protein>
<dbReference type="InterPro" id="IPR014756">
    <property type="entry name" value="Ig_E-set"/>
</dbReference>
<feature type="compositionally biased region" description="Basic and acidic residues" evidence="4">
    <location>
        <begin position="466"/>
        <end position="483"/>
    </location>
</feature>
<proteinExistence type="inferred from homology"/>
<dbReference type="Pfam" id="PF02922">
    <property type="entry name" value="CBM_48"/>
    <property type="match status" value="1"/>
</dbReference>
<accession>A0ABY7SJ66</accession>
<dbReference type="EMBL" id="CP067136">
    <property type="protein sequence ID" value="WCR07050.1"/>
    <property type="molecule type" value="Genomic_DNA"/>
</dbReference>